<proteinExistence type="predicted"/>
<name>A0A4C1X5K5_EUMVA</name>
<reference evidence="2 3" key="1">
    <citation type="journal article" date="2019" name="Commun. Biol.">
        <title>The bagworm genome reveals a unique fibroin gene that provides high tensile strength.</title>
        <authorList>
            <person name="Kono N."/>
            <person name="Nakamura H."/>
            <person name="Ohtoshi R."/>
            <person name="Tomita M."/>
            <person name="Numata K."/>
            <person name="Arakawa K."/>
        </authorList>
    </citation>
    <scope>NUCLEOTIDE SEQUENCE [LARGE SCALE GENOMIC DNA]</scope>
</reference>
<evidence type="ECO:0000256" key="1">
    <source>
        <dbReference type="SAM" id="MobiDB-lite"/>
    </source>
</evidence>
<evidence type="ECO:0000313" key="2">
    <source>
        <dbReference type="EMBL" id="GBP58433.1"/>
    </source>
</evidence>
<evidence type="ECO:0000313" key="3">
    <source>
        <dbReference type="Proteomes" id="UP000299102"/>
    </source>
</evidence>
<keyword evidence="3" id="KW-1185">Reference proteome</keyword>
<feature type="region of interest" description="Disordered" evidence="1">
    <location>
        <begin position="127"/>
        <end position="157"/>
    </location>
</feature>
<dbReference type="Proteomes" id="UP000299102">
    <property type="component" value="Unassembled WGS sequence"/>
</dbReference>
<gene>
    <name evidence="2" type="ORF">EVAR_39123_1</name>
</gene>
<dbReference type="AlphaFoldDB" id="A0A4C1X5K5"/>
<sequence length="157" mass="17598">MQDDDLEQCLTLVYSPFNLYDFFDAASGKDQRGPHSRPSYLYVRIIPAQWLIGGLGRNLRAKYHNKHTHGDKPPQNLISDWGGGTLILPRRCSAFEPVDCSTVSQTALTGREHRSVFSARQKLILSRGTAAPARPRRSPPSLGRIKRGGRTRPVVLY</sequence>
<comment type="caution">
    <text evidence="2">The sequence shown here is derived from an EMBL/GenBank/DDBJ whole genome shotgun (WGS) entry which is preliminary data.</text>
</comment>
<protein>
    <submittedName>
        <fullName evidence="2">Uncharacterized protein</fullName>
    </submittedName>
</protein>
<dbReference type="EMBL" id="BGZK01000734">
    <property type="protein sequence ID" value="GBP58433.1"/>
    <property type="molecule type" value="Genomic_DNA"/>
</dbReference>
<accession>A0A4C1X5K5</accession>
<organism evidence="2 3">
    <name type="scientific">Eumeta variegata</name>
    <name type="common">Bagworm moth</name>
    <name type="synonym">Eumeta japonica</name>
    <dbReference type="NCBI Taxonomy" id="151549"/>
    <lineage>
        <taxon>Eukaryota</taxon>
        <taxon>Metazoa</taxon>
        <taxon>Ecdysozoa</taxon>
        <taxon>Arthropoda</taxon>
        <taxon>Hexapoda</taxon>
        <taxon>Insecta</taxon>
        <taxon>Pterygota</taxon>
        <taxon>Neoptera</taxon>
        <taxon>Endopterygota</taxon>
        <taxon>Lepidoptera</taxon>
        <taxon>Glossata</taxon>
        <taxon>Ditrysia</taxon>
        <taxon>Tineoidea</taxon>
        <taxon>Psychidae</taxon>
        <taxon>Oiketicinae</taxon>
        <taxon>Eumeta</taxon>
    </lineage>
</organism>